<feature type="domain" description="D-isomer specific 2-hydroxyacid dehydrogenase catalytic" evidence="5">
    <location>
        <begin position="5"/>
        <end position="310"/>
    </location>
</feature>
<reference evidence="8" key="1">
    <citation type="submission" date="2016-10" db="EMBL/GenBank/DDBJ databases">
        <authorList>
            <person name="Varghese N."/>
            <person name="Submissions S."/>
        </authorList>
    </citation>
    <scope>NUCLEOTIDE SEQUENCE [LARGE SCALE GENOMIC DNA]</scope>
    <source>
        <strain evidence="8">DSM 15282</strain>
    </source>
</reference>
<dbReference type="AlphaFoldDB" id="A0A1I5ARZ8"/>
<proteinExistence type="inferred from homology"/>
<dbReference type="PROSITE" id="PS00671">
    <property type="entry name" value="D_2_HYDROXYACID_DH_3"/>
    <property type="match status" value="1"/>
</dbReference>
<sequence>MKQVILLLETVAEEAMKILLDTKEFETVLTLDEKSLQEAIGNGNISAIITRGKGQVRAELMDQLPQLQIIARCGVGLDNIDVEEATRRKIKVVNAPNSNANTIAEHTIALMLNLQRKLYSAFTMVKEGRWNDRGTYAGDELNGKTLGILGMGNIGKKVARIADALGLQVCYWSAEKEDVPYPMLSFEEVLKNSEVLSLHLPLTPQTSNLINAEAIGKMKEGALLINTARGPIIDQKALNDALESGKLGGFAADVLTEEPPSQNEPLISHPNTLITAHVGSLTKSTYTQMCVMTVNNTLSILKGMEPTKNCIFNRAQLELT</sequence>
<dbReference type="InterPro" id="IPR029752">
    <property type="entry name" value="D-isomer_DH_CS1"/>
</dbReference>
<gene>
    <name evidence="7" type="ORF">SAMN04488519_101250</name>
</gene>
<organism evidence="7 8">
    <name type="scientific">Algoriphagus ornithinivorans</name>
    <dbReference type="NCBI Taxonomy" id="226506"/>
    <lineage>
        <taxon>Bacteria</taxon>
        <taxon>Pseudomonadati</taxon>
        <taxon>Bacteroidota</taxon>
        <taxon>Cytophagia</taxon>
        <taxon>Cytophagales</taxon>
        <taxon>Cyclobacteriaceae</taxon>
        <taxon>Algoriphagus</taxon>
    </lineage>
</organism>
<dbReference type="InterPro" id="IPR036291">
    <property type="entry name" value="NAD(P)-bd_dom_sf"/>
</dbReference>
<dbReference type="Gene3D" id="3.40.50.720">
    <property type="entry name" value="NAD(P)-binding Rossmann-like Domain"/>
    <property type="match status" value="2"/>
</dbReference>
<protein>
    <submittedName>
        <fullName evidence="7">D-3-phosphoglycerate dehydrogenase</fullName>
    </submittedName>
</protein>
<dbReference type="Pfam" id="PF00389">
    <property type="entry name" value="2-Hacid_dh"/>
    <property type="match status" value="1"/>
</dbReference>
<dbReference type="RefSeq" id="WP_091649167.1">
    <property type="nucleotide sequence ID" value="NZ_FOVW01000001.1"/>
</dbReference>
<dbReference type="EMBL" id="FOVW01000001">
    <property type="protein sequence ID" value="SFN64979.1"/>
    <property type="molecule type" value="Genomic_DNA"/>
</dbReference>
<dbReference type="InterPro" id="IPR029753">
    <property type="entry name" value="D-isomer_DH_CS"/>
</dbReference>
<accession>A0A1I5ARZ8</accession>
<dbReference type="InterPro" id="IPR006140">
    <property type="entry name" value="D-isomer_DH_NAD-bd"/>
</dbReference>
<evidence type="ECO:0000256" key="3">
    <source>
        <dbReference type="ARBA" id="ARBA00023027"/>
    </source>
</evidence>
<dbReference type="Pfam" id="PF02826">
    <property type="entry name" value="2-Hacid_dh_C"/>
    <property type="match status" value="1"/>
</dbReference>
<evidence type="ECO:0000256" key="2">
    <source>
        <dbReference type="ARBA" id="ARBA00023002"/>
    </source>
</evidence>
<evidence type="ECO:0000313" key="8">
    <source>
        <dbReference type="Proteomes" id="UP000199564"/>
    </source>
</evidence>
<dbReference type="STRING" id="226506.SAMN04488519_101250"/>
<evidence type="ECO:0000259" key="6">
    <source>
        <dbReference type="Pfam" id="PF02826"/>
    </source>
</evidence>
<dbReference type="PANTHER" id="PTHR10996">
    <property type="entry name" value="2-HYDROXYACID DEHYDROGENASE-RELATED"/>
    <property type="match status" value="1"/>
</dbReference>
<keyword evidence="3" id="KW-0520">NAD</keyword>
<feature type="domain" description="D-isomer specific 2-hydroxyacid dehydrogenase NAD-binding" evidence="6">
    <location>
        <begin position="108"/>
        <end position="279"/>
    </location>
</feature>
<dbReference type="GO" id="GO:0005829">
    <property type="term" value="C:cytosol"/>
    <property type="evidence" value="ECO:0007669"/>
    <property type="project" value="TreeGrafter"/>
</dbReference>
<name>A0A1I5ARZ8_9BACT</name>
<dbReference type="PROSITE" id="PS00065">
    <property type="entry name" value="D_2_HYDROXYACID_DH_1"/>
    <property type="match status" value="1"/>
</dbReference>
<dbReference type="FunFam" id="3.40.50.720:FF:000203">
    <property type="entry name" value="D-3-phosphoglycerate dehydrogenase (SerA)"/>
    <property type="match status" value="1"/>
</dbReference>
<dbReference type="CDD" id="cd12173">
    <property type="entry name" value="PGDH_4"/>
    <property type="match status" value="1"/>
</dbReference>
<evidence type="ECO:0000256" key="1">
    <source>
        <dbReference type="ARBA" id="ARBA00005854"/>
    </source>
</evidence>
<comment type="similarity">
    <text evidence="1 4">Belongs to the D-isomer specific 2-hydroxyacid dehydrogenase family.</text>
</comment>
<keyword evidence="8" id="KW-1185">Reference proteome</keyword>
<evidence type="ECO:0000313" key="7">
    <source>
        <dbReference type="EMBL" id="SFN64979.1"/>
    </source>
</evidence>
<dbReference type="GO" id="GO:0051287">
    <property type="term" value="F:NAD binding"/>
    <property type="evidence" value="ECO:0007669"/>
    <property type="project" value="InterPro"/>
</dbReference>
<dbReference type="InterPro" id="IPR050223">
    <property type="entry name" value="D-isomer_2-hydroxyacid_DH"/>
</dbReference>
<keyword evidence="2 4" id="KW-0560">Oxidoreductase</keyword>
<dbReference type="PANTHER" id="PTHR10996:SF178">
    <property type="entry name" value="2-HYDROXYACID DEHYDROGENASE YGL185C-RELATED"/>
    <property type="match status" value="1"/>
</dbReference>
<dbReference type="GO" id="GO:0016618">
    <property type="term" value="F:hydroxypyruvate reductase [NAD(P)H] activity"/>
    <property type="evidence" value="ECO:0007669"/>
    <property type="project" value="TreeGrafter"/>
</dbReference>
<dbReference type="GO" id="GO:0030267">
    <property type="term" value="F:glyoxylate reductase (NADPH) activity"/>
    <property type="evidence" value="ECO:0007669"/>
    <property type="project" value="TreeGrafter"/>
</dbReference>
<dbReference type="SUPFAM" id="SSF52283">
    <property type="entry name" value="Formate/glycerate dehydrogenase catalytic domain-like"/>
    <property type="match status" value="1"/>
</dbReference>
<evidence type="ECO:0000256" key="4">
    <source>
        <dbReference type="RuleBase" id="RU003719"/>
    </source>
</evidence>
<dbReference type="Proteomes" id="UP000199564">
    <property type="component" value="Unassembled WGS sequence"/>
</dbReference>
<evidence type="ECO:0000259" key="5">
    <source>
        <dbReference type="Pfam" id="PF00389"/>
    </source>
</evidence>
<dbReference type="InterPro" id="IPR006139">
    <property type="entry name" value="D-isomer_2_OHA_DH_cat_dom"/>
</dbReference>
<dbReference type="SUPFAM" id="SSF51735">
    <property type="entry name" value="NAD(P)-binding Rossmann-fold domains"/>
    <property type="match status" value="1"/>
</dbReference>